<evidence type="ECO:0000313" key="3">
    <source>
        <dbReference type="EMBL" id="MFC7234151.1"/>
    </source>
</evidence>
<dbReference type="AlphaFoldDB" id="A0ABD5ZKR7"/>
<protein>
    <recommendedName>
        <fullName evidence="2">DUF8135 domain-containing protein</fullName>
    </recommendedName>
</protein>
<reference evidence="3 4" key="1">
    <citation type="journal article" date="2019" name="Int. J. Syst. Evol. Microbiol.">
        <title>The Global Catalogue of Microorganisms (GCM) 10K type strain sequencing project: providing services to taxonomists for standard genome sequencing and annotation.</title>
        <authorList>
            <consortium name="The Broad Institute Genomics Platform"/>
            <consortium name="The Broad Institute Genome Sequencing Center for Infectious Disease"/>
            <person name="Wu L."/>
            <person name="Ma J."/>
        </authorList>
    </citation>
    <scope>NUCLEOTIDE SEQUENCE [LARGE SCALE GENOMIC DNA]</scope>
    <source>
        <strain evidence="3 4">DT85</strain>
    </source>
</reference>
<dbReference type="RefSeq" id="WP_276235150.1">
    <property type="nucleotide sequence ID" value="NZ_CP119802.1"/>
</dbReference>
<evidence type="ECO:0000259" key="2">
    <source>
        <dbReference type="Pfam" id="PF26456"/>
    </source>
</evidence>
<dbReference type="Pfam" id="PF26456">
    <property type="entry name" value="DUF8135"/>
    <property type="match status" value="1"/>
</dbReference>
<dbReference type="EMBL" id="JBHTAP010000001">
    <property type="protein sequence ID" value="MFC7234151.1"/>
    <property type="molecule type" value="Genomic_DNA"/>
</dbReference>
<dbReference type="InterPro" id="IPR058448">
    <property type="entry name" value="DUF8135"/>
</dbReference>
<accession>A0ABD5ZKR7</accession>
<proteinExistence type="predicted"/>
<keyword evidence="4" id="KW-1185">Reference proteome</keyword>
<evidence type="ECO:0000256" key="1">
    <source>
        <dbReference type="SAM" id="MobiDB-lite"/>
    </source>
</evidence>
<feature type="region of interest" description="Disordered" evidence="1">
    <location>
        <begin position="1"/>
        <end position="61"/>
    </location>
</feature>
<organism evidence="3 4">
    <name type="scientific">Halosegnis marinus</name>
    <dbReference type="NCBI Taxonomy" id="3034023"/>
    <lineage>
        <taxon>Archaea</taxon>
        <taxon>Methanobacteriati</taxon>
        <taxon>Methanobacteriota</taxon>
        <taxon>Stenosarchaea group</taxon>
        <taxon>Halobacteria</taxon>
        <taxon>Halobacteriales</taxon>
        <taxon>Natronomonadaceae</taxon>
        <taxon>Halosegnis</taxon>
    </lineage>
</organism>
<gene>
    <name evidence="3" type="ORF">ACFQJ4_02350</name>
</gene>
<dbReference type="GeneID" id="79265815"/>
<evidence type="ECO:0000313" key="4">
    <source>
        <dbReference type="Proteomes" id="UP001596398"/>
    </source>
</evidence>
<feature type="domain" description="DUF8135" evidence="2">
    <location>
        <begin position="105"/>
        <end position="152"/>
    </location>
</feature>
<sequence length="160" mass="17169">MTDREDTPDDVESAVDEVDDDAPEVSIETEPYGSGSPGTPADPDDPFDSLPDAGDDDPFVEMDADLAALDDDVFETLGGDEDTTEATDLDVESDPEIERAAEGVVVPKRSYCERCQYFTDPPDVACENPGTTIHELTDVTHFRVSNCPVVADRGVGAPNE</sequence>
<feature type="compositionally biased region" description="Acidic residues" evidence="1">
    <location>
        <begin position="42"/>
        <end position="61"/>
    </location>
</feature>
<dbReference type="Proteomes" id="UP001596398">
    <property type="component" value="Unassembled WGS sequence"/>
</dbReference>
<comment type="caution">
    <text evidence="3">The sequence shown here is derived from an EMBL/GenBank/DDBJ whole genome shotgun (WGS) entry which is preliminary data.</text>
</comment>
<feature type="compositionally biased region" description="Acidic residues" evidence="1">
    <location>
        <begin position="1"/>
        <end position="23"/>
    </location>
</feature>
<name>A0ABD5ZKR7_9EURY</name>